<organism evidence="1 2">
    <name type="scientific">Mycena maculata</name>
    <dbReference type="NCBI Taxonomy" id="230809"/>
    <lineage>
        <taxon>Eukaryota</taxon>
        <taxon>Fungi</taxon>
        <taxon>Dikarya</taxon>
        <taxon>Basidiomycota</taxon>
        <taxon>Agaricomycotina</taxon>
        <taxon>Agaricomycetes</taxon>
        <taxon>Agaricomycetidae</taxon>
        <taxon>Agaricales</taxon>
        <taxon>Marasmiineae</taxon>
        <taxon>Mycenaceae</taxon>
        <taxon>Mycena</taxon>
    </lineage>
</organism>
<gene>
    <name evidence="1" type="ORF">DFH07DRAFT_806489</name>
</gene>
<accession>A0AAD7NP29</accession>
<evidence type="ECO:0000313" key="1">
    <source>
        <dbReference type="EMBL" id="KAJ7769568.1"/>
    </source>
</evidence>
<dbReference type="EMBL" id="JARJLG010000025">
    <property type="protein sequence ID" value="KAJ7769568.1"/>
    <property type="molecule type" value="Genomic_DNA"/>
</dbReference>
<protein>
    <submittedName>
        <fullName evidence="1">Uncharacterized protein</fullName>
    </submittedName>
</protein>
<dbReference type="Proteomes" id="UP001215280">
    <property type="component" value="Unassembled WGS sequence"/>
</dbReference>
<reference evidence="1" key="1">
    <citation type="submission" date="2023-03" db="EMBL/GenBank/DDBJ databases">
        <title>Massive genome expansion in bonnet fungi (Mycena s.s.) driven by repeated elements and novel gene families across ecological guilds.</title>
        <authorList>
            <consortium name="Lawrence Berkeley National Laboratory"/>
            <person name="Harder C.B."/>
            <person name="Miyauchi S."/>
            <person name="Viragh M."/>
            <person name="Kuo A."/>
            <person name="Thoen E."/>
            <person name="Andreopoulos B."/>
            <person name="Lu D."/>
            <person name="Skrede I."/>
            <person name="Drula E."/>
            <person name="Henrissat B."/>
            <person name="Morin E."/>
            <person name="Kohler A."/>
            <person name="Barry K."/>
            <person name="LaButti K."/>
            <person name="Morin E."/>
            <person name="Salamov A."/>
            <person name="Lipzen A."/>
            <person name="Mereny Z."/>
            <person name="Hegedus B."/>
            <person name="Baldrian P."/>
            <person name="Stursova M."/>
            <person name="Weitz H."/>
            <person name="Taylor A."/>
            <person name="Grigoriev I.V."/>
            <person name="Nagy L.G."/>
            <person name="Martin F."/>
            <person name="Kauserud H."/>
        </authorList>
    </citation>
    <scope>NUCLEOTIDE SEQUENCE</scope>
    <source>
        <strain evidence="1">CBHHK188m</strain>
    </source>
</reference>
<keyword evidence="2" id="KW-1185">Reference proteome</keyword>
<sequence length="355" mass="39808">MLLKWAVPASRRFFVGSHMKRPKNPPIARSPACGLMQQNRAQHTLGEERGEEVELSDPGWPRGRRRRILSTLTPSLLMESDHLDLSQKHTISLSFPLTTGLSYNLYYELDRKTVPTPFPAHVRGFFYFGPRPGLPPLAASLRFRCTPTAHPSSFDDGHDLLLPDGLPWQRLLVQAVVSTIPTLRDQLLREGHLTLDGLEKWRKRVDGHGARVFSSLWLFGLHQQFPVDFGGGINLVVVGEERIHFIRMNDTFVDKSGGSDRNPFKGSALAHFERSPTDPHILRLRIAEVLEPVVASIPDAENSRIVLPRAGELFSVRRLGTGRSPLLPGDGKPWAFDLRADTKRARALRVLAENG</sequence>
<name>A0AAD7NP29_9AGAR</name>
<dbReference type="AlphaFoldDB" id="A0AAD7NP29"/>
<comment type="caution">
    <text evidence="1">The sequence shown here is derived from an EMBL/GenBank/DDBJ whole genome shotgun (WGS) entry which is preliminary data.</text>
</comment>
<evidence type="ECO:0000313" key="2">
    <source>
        <dbReference type="Proteomes" id="UP001215280"/>
    </source>
</evidence>
<proteinExistence type="predicted"/>